<protein>
    <recommendedName>
        <fullName evidence="4">Lipoprotein</fullName>
    </recommendedName>
</protein>
<comment type="caution">
    <text evidence="2">The sequence shown here is derived from an EMBL/GenBank/DDBJ whole genome shotgun (WGS) entry which is preliminary data.</text>
</comment>
<name>A0ABT1ZVD5_9BURK</name>
<proteinExistence type="predicted"/>
<evidence type="ECO:0000313" key="2">
    <source>
        <dbReference type="EMBL" id="MCS0583878.1"/>
    </source>
</evidence>
<reference evidence="2 3" key="1">
    <citation type="submission" date="2022-08" db="EMBL/GenBank/DDBJ databases">
        <title>Reclassification of Massilia species as members of the genera Telluria, Duganella, Pseudoduganella, Mokoshia gen. nov. and Zemynaea gen. nov. using orthogonal and non-orthogonal genome-based approaches.</title>
        <authorList>
            <person name="Bowman J.P."/>
        </authorList>
    </citation>
    <scope>NUCLEOTIDE SEQUENCE [LARGE SCALE GENOMIC DNA]</scope>
    <source>
        <strain evidence="2 3">JCM 31316</strain>
    </source>
</reference>
<evidence type="ECO:0008006" key="4">
    <source>
        <dbReference type="Google" id="ProtNLM"/>
    </source>
</evidence>
<gene>
    <name evidence="2" type="ORF">NX784_19975</name>
</gene>
<keyword evidence="3" id="KW-1185">Reference proteome</keyword>
<dbReference type="RefSeq" id="WP_258818446.1">
    <property type="nucleotide sequence ID" value="NZ_JANUGW010000016.1"/>
</dbReference>
<organism evidence="2 3">
    <name type="scientific">Massilia pinisoli</name>
    <dbReference type="NCBI Taxonomy" id="1772194"/>
    <lineage>
        <taxon>Bacteria</taxon>
        <taxon>Pseudomonadati</taxon>
        <taxon>Pseudomonadota</taxon>
        <taxon>Betaproteobacteria</taxon>
        <taxon>Burkholderiales</taxon>
        <taxon>Oxalobacteraceae</taxon>
        <taxon>Telluria group</taxon>
        <taxon>Massilia</taxon>
    </lineage>
</organism>
<dbReference type="EMBL" id="JANUGW010000016">
    <property type="protein sequence ID" value="MCS0583878.1"/>
    <property type="molecule type" value="Genomic_DNA"/>
</dbReference>
<dbReference type="Proteomes" id="UP001204151">
    <property type="component" value="Unassembled WGS sequence"/>
</dbReference>
<accession>A0ABT1ZVD5</accession>
<keyword evidence="1" id="KW-0732">Signal</keyword>
<evidence type="ECO:0000256" key="1">
    <source>
        <dbReference type="SAM" id="SignalP"/>
    </source>
</evidence>
<feature type="signal peptide" evidence="1">
    <location>
        <begin position="1"/>
        <end position="28"/>
    </location>
</feature>
<sequence length="168" mass="18113">MAVQAVTPLRRFAGVLALALSLAGPACAQTQDKQPSTFGPVIGAALLCHDHLDNAYFYSWLTTHFGAPYKHTGGAYWFRTGEATLWGAPVTEVMVSDDTSEWVFVGAVADVPPDELEQAVRKAAGVRHVAADASAYPLRISTPGSTIAYYNAQSKIYCAKFKPLPPRR</sequence>
<feature type="chain" id="PRO_5045253391" description="Lipoprotein" evidence="1">
    <location>
        <begin position="29"/>
        <end position="168"/>
    </location>
</feature>
<evidence type="ECO:0000313" key="3">
    <source>
        <dbReference type="Proteomes" id="UP001204151"/>
    </source>
</evidence>